<evidence type="ECO:0000313" key="2">
    <source>
        <dbReference type="Proteomes" id="UP000188354"/>
    </source>
</evidence>
<accession>A0A4P1RPU8</accession>
<protein>
    <submittedName>
        <fullName evidence="1">Uncharacterized protein</fullName>
    </submittedName>
</protein>
<keyword evidence="2" id="KW-1185">Reference proteome</keyword>
<dbReference type="Proteomes" id="UP000188354">
    <property type="component" value="Chromosome LG03"/>
</dbReference>
<organism evidence="1 2">
    <name type="scientific">Lupinus angustifolius</name>
    <name type="common">Narrow-leaved blue lupine</name>
    <dbReference type="NCBI Taxonomy" id="3871"/>
    <lineage>
        <taxon>Eukaryota</taxon>
        <taxon>Viridiplantae</taxon>
        <taxon>Streptophyta</taxon>
        <taxon>Embryophyta</taxon>
        <taxon>Tracheophyta</taxon>
        <taxon>Spermatophyta</taxon>
        <taxon>Magnoliopsida</taxon>
        <taxon>eudicotyledons</taxon>
        <taxon>Gunneridae</taxon>
        <taxon>Pentapetalae</taxon>
        <taxon>rosids</taxon>
        <taxon>fabids</taxon>
        <taxon>Fabales</taxon>
        <taxon>Fabaceae</taxon>
        <taxon>Papilionoideae</taxon>
        <taxon>50 kb inversion clade</taxon>
        <taxon>genistoids sensu lato</taxon>
        <taxon>core genistoids</taxon>
        <taxon>Genisteae</taxon>
        <taxon>Lupinus</taxon>
    </lineage>
</organism>
<reference evidence="1 2" key="1">
    <citation type="journal article" date="2017" name="Plant Biotechnol. J.">
        <title>A comprehensive draft genome sequence for lupin (Lupinus angustifolius), an emerging health food: insights into plant-microbe interactions and legume evolution.</title>
        <authorList>
            <person name="Hane J.K."/>
            <person name="Ming Y."/>
            <person name="Kamphuis L.G."/>
            <person name="Nelson M.N."/>
            <person name="Garg G."/>
            <person name="Atkins C.A."/>
            <person name="Bayer P.E."/>
            <person name="Bravo A."/>
            <person name="Bringans S."/>
            <person name="Cannon S."/>
            <person name="Edwards D."/>
            <person name="Foley R."/>
            <person name="Gao L.L."/>
            <person name="Harrison M.J."/>
            <person name="Huang W."/>
            <person name="Hurgobin B."/>
            <person name="Li S."/>
            <person name="Liu C.W."/>
            <person name="McGrath A."/>
            <person name="Morahan G."/>
            <person name="Murray J."/>
            <person name="Weller J."/>
            <person name="Jian J."/>
            <person name="Singh K.B."/>
        </authorList>
    </citation>
    <scope>NUCLEOTIDE SEQUENCE [LARGE SCALE GENOMIC DNA]</scope>
    <source>
        <strain evidence="2">cv. Tanjil</strain>
        <tissue evidence="1">Whole plant</tissue>
    </source>
</reference>
<name>A0A4P1RPU8_LUPAN</name>
<evidence type="ECO:0000313" key="1">
    <source>
        <dbReference type="EMBL" id="OIW15443.1"/>
    </source>
</evidence>
<dbReference type="AlphaFoldDB" id="A0A4P1RPU8"/>
<dbReference type="EMBL" id="CM007363">
    <property type="protein sequence ID" value="OIW15443.1"/>
    <property type="molecule type" value="Genomic_DNA"/>
</dbReference>
<dbReference type="Gramene" id="OIW15443">
    <property type="protein sequence ID" value="OIW15443"/>
    <property type="gene ID" value="TanjilG_28642"/>
</dbReference>
<sequence length="147" mass="16400">MDHDQHSSSVNQREIGSVGIVAMYHKPEETRNMLDQDRMHQLTLSRSGSLHQVVCQPRSPALHQMRMGNEHQLALSQSGQTMVHQLALSRSGQAMAHQLALSRSGQAKAHQLTLSRSGGPWCIKSAIAMFTQVRFIITMNQMDTKSL</sequence>
<gene>
    <name evidence="1" type="ORF">TanjilG_28642</name>
</gene>
<proteinExistence type="predicted"/>